<evidence type="ECO:0000259" key="6">
    <source>
        <dbReference type="Pfam" id="PF09335"/>
    </source>
</evidence>
<dbReference type="InterPro" id="IPR045014">
    <property type="entry name" value="TM41A/B"/>
</dbReference>
<accession>W8L4U8</accession>
<dbReference type="Proteomes" id="UP000019442">
    <property type="component" value="Chromosome"/>
</dbReference>
<protein>
    <submittedName>
        <fullName evidence="7">SNARE associated golgi family protein</fullName>
    </submittedName>
</protein>
<evidence type="ECO:0000256" key="2">
    <source>
        <dbReference type="ARBA" id="ARBA00022692"/>
    </source>
</evidence>
<dbReference type="Pfam" id="PF09335">
    <property type="entry name" value="VTT_dom"/>
    <property type="match status" value="1"/>
</dbReference>
<dbReference type="AlphaFoldDB" id="W8L4U8"/>
<reference evidence="8" key="2">
    <citation type="submission" date="2014-02" db="EMBL/GenBank/DDBJ databases">
        <title>Draft Genome Sequence of extremely halophilic bacteria Halorhodospira halochloris.</title>
        <authorList>
            <person name="Singh K.S."/>
        </authorList>
    </citation>
    <scope>NUCLEOTIDE SEQUENCE [LARGE SCALE GENOMIC DNA]</scope>
    <source>
        <strain evidence="8">A</strain>
    </source>
</reference>
<feature type="domain" description="VTT" evidence="6">
    <location>
        <begin position="74"/>
        <end position="190"/>
    </location>
</feature>
<sequence length="241" mass="26001">MIPSIPTRYLPWILGLLGLFLGSATWAAFQFGGDIVRWVAGFQEQLVSGVDARPALAGVIYVLVVTFGKVTPFPGGFLLMLSGGFLFGAPVGAVLSALGSASSAVMVGGIGRWLFFDAIHRRWGSHLARFQDTVATNGFNFILAARLFPVVPAWIINLMPVIFPIPFRHVWMATFLGLIPLSFVVASLGEGLSNLAQVEDLSPSDVFRPSLLLPLAGLALLALAPSAVRLWRQRRRARGMD</sequence>
<feature type="transmembrane region" description="Helical" evidence="5">
    <location>
        <begin position="170"/>
        <end position="189"/>
    </location>
</feature>
<keyword evidence="2 5" id="KW-0812">Transmembrane</keyword>
<reference evidence="7 8" key="1">
    <citation type="journal article" date="2014" name="J Genomics">
        <title>Draft Genome Sequence of the Extremely Halophilic Phototrophic Purple Sulfur Bacterium Halorhodospira halochloris.</title>
        <authorList>
            <person name="Singh K.S."/>
            <person name="Kirksey J."/>
            <person name="Hoff W.D."/>
            <person name="Deole R."/>
        </authorList>
    </citation>
    <scope>NUCLEOTIDE SEQUENCE [LARGE SCALE GENOMIC DNA]</scope>
    <source>
        <strain evidence="7 8">A</strain>
    </source>
</reference>
<proteinExistence type="predicted"/>
<evidence type="ECO:0000256" key="5">
    <source>
        <dbReference type="SAM" id="Phobius"/>
    </source>
</evidence>
<keyword evidence="4 5" id="KW-0472">Membrane</keyword>
<feature type="transmembrane region" description="Helical" evidence="5">
    <location>
        <begin position="52"/>
        <end position="70"/>
    </location>
</feature>
<feature type="transmembrane region" description="Helical" evidence="5">
    <location>
        <begin position="141"/>
        <end position="163"/>
    </location>
</feature>
<keyword evidence="3 5" id="KW-1133">Transmembrane helix</keyword>
<keyword evidence="8" id="KW-1185">Reference proteome</keyword>
<feature type="transmembrane region" description="Helical" evidence="5">
    <location>
        <begin position="209"/>
        <end position="231"/>
    </location>
</feature>
<dbReference type="OrthoDB" id="9800167at2"/>
<dbReference type="PANTHER" id="PTHR43220">
    <property type="match status" value="1"/>
</dbReference>
<evidence type="ECO:0000256" key="1">
    <source>
        <dbReference type="ARBA" id="ARBA00004141"/>
    </source>
</evidence>
<organism evidence="7 8">
    <name type="scientific">Ectothiorhodospira haloalkaliphila</name>
    <dbReference type="NCBI Taxonomy" id="421628"/>
    <lineage>
        <taxon>Bacteria</taxon>
        <taxon>Pseudomonadati</taxon>
        <taxon>Pseudomonadota</taxon>
        <taxon>Gammaproteobacteria</taxon>
        <taxon>Chromatiales</taxon>
        <taxon>Ectothiorhodospiraceae</taxon>
        <taxon>Ectothiorhodospira</taxon>
    </lineage>
</organism>
<comment type="subcellular location">
    <subcellularLocation>
        <location evidence="1">Membrane</location>
        <topology evidence="1">Multi-pass membrane protein</topology>
    </subcellularLocation>
</comment>
<dbReference type="KEGG" id="hhc:M911_06950"/>
<dbReference type="RefSeq" id="WP_025281347.1">
    <property type="nucleotide sequence ID" value="NZ_CP007268.1"/>
</dbReference>
<gene>
    <name evidence="7" type="ORF">M911_06950</name>
</gene>
<name>W8L4U8_9GAMM</name>
<evidence type="ECO:0000313" key="8">
    <source>
        <dbReference type="Proteomes" id="UP000019442"/>
    </source>
</evidence>
<feature type="transmembrane region" description="Helical" evidence="5">
    <location>
        <begin position="77"/>
        <end position="98"/>
    </location>
</feature>
<dbReference type="HOGENOM" id="CLU_1255476_0_0_6"/>
<evidence type="ECO:0000256" key="3">
    <source>
        <dbReference type="ARBA" id="ARBA00022989"/>
    </source>
</evidence>
<dbReference type="PANTHER" id="PTHR43220:SF18">
    <property type="entry name" value="TRANSMEMBRANE PROTEIN 41B"/>
    <property type="match status" value="1"/>
</dbReference>
<feature type="transmembrane region" description="Helical" evidence="5">
    <location>
        <begin position="12"/>
        <end position="32"/>
    </location>
</feature>
<evidence type="ECO:0000313" key="7">
    <source>
        <dbReference type="EMBL" id="AHK78930.1"/>
    </source>
</evidence>
<dbReference type="GO" id="GO:0005886">
    <property type="term" value="C:plasma membrane"/>
    <property type="evidence" value="ECO:0007669"/>
    <property type="project" value="UniProtKB-ARBA"/>
</dbReference>
<dbReference type="InterPro" id="IPR032816">
    <property type="entry name" value="VTT_dom"/>
</dbReference>
<evidence type="ECO:0000256" key="4">
    <source>
        <dbReference type="ARBA" id="ARBA00023136"/>
    </source>
</evidence>
<dbReference type="EMBL" id="CP007268">
    <property type="protein sequence ID" value="AHK78930.1"/>
    <property type="molecule type" value="Genomic_DNA"/>
</dbReference>